<dbReference type="Proteomes" id="UP000249204">
    <property type="component" value="Unassembled WGS sequence"/>
</dbReference>
<reference evidence="1 2" key="1">
    <citation type="submission" date="2018-06" db="EMBL/GenBank/DDBJ databases">
        <title>Isolation of heavy metals resistant Paenibacillus silvae NC2 from Gold-Copper mine in ZiJin, China.</title>
        <authorList>
            <person name="Xu J."/>
            <person name="Mazhar H.S."/>
            <person name="Rensing C."/>
        </authorList>
    </citation>
    <scope>NUCLEOTIDE SEQUENCE [LARGE SCALE GENOMIC DNA]</scope>
    <source>
        <strain evidence="1 2">NC2</strain>
    </source>
</reference>
<protein>
    <submittedName>
        <fullName evidence="1">Uncharacterized protein</fullName>
    </submittedName>
</protein>
<evidence type="ECO:0000313" key="1">
    <source>
        <dbReference type="EMBL" id="PZT52001.1"/>
    </source>
</evidence>
<evidence type="ECO:0000313" key="2">
    <source>
        <dbReference type="Proteomes" id="UP000249204"/>
    </source>
</evidence>
<dbReference type="EMBL" id="QKWW01000143">
    <property type="protein sequence ID" value="PZT52001.1"/>
    <property type="molecule type" value="Genomic_DNA"/>
</dbReference>
<organism evidence="1 2">
    <name type="scientific">Paenibacillus silvae</name>
    <dbReference type="NCBI Taxonomy" id="1325358"/>
    <lineage>
        <taxon>Bacteria</taxon>
        <taxon>Bacillati</taxon>
        <taxon>Bacillota</taxon>
        <taxon>Bacilli</taxon>
        <taxon>Bacillales</taxon>
        <taxon>Paenibacillaceae</taxon>
        <taxon>Paenibacillus</taxon>
    </lineage>
</organism>
<gene>
    <name evidence="1" type="ORF">DN757_29695</name>
</gene>
<sequence length="66" mass="7255">MQVGFSSSSESKKCVICGKQTGNYKLYEQSNMVITIPAHAGDCYDQVDVKRIASRALTDIKQNIKG</sequence>
<dbReference type="RefSeq" id="WP_111273746.1">
    <property type="nucleotide sequence ID" value="NZ_QKWW01000143.1"/>
</dbReference>
<accession>A0A2W6N8I4</accession>
<dbReference type="AlphaFoldDB" id="A0A2W6N8I4"/>
<proteinExistence type="predicted"/>
<name>A0A2W6N8I4_9BACL</name>
<comment type="caution">
    <text evidence="1">The sequence shown here is derived from an EMBL/GenBank/DDBJ whole genome shotgun (WGS) entry which is preliminary data.</text>
</comment>